<proteinExistence type="predicted"/>
<dbReference type="OrthoDB" id="3165318at2759"/>
<dbReference type="Proteomes" id="UP000807769">
    <property type="component" value="Unassembled WGS sequence"/>
</dbReference>
<organism evidence="1 2">
    <name type="scientific">Suillus subaureus</name>
    <dbReference type="NCBI Taxonomy" id="48587"/>
    <lineage>
        <taxon>Eukaryota</taxon>
        <taxon>Fungi</taxon>
        <taxon>Dikarya</taxon>
        <taxon>Basidiomycota</taxon>
        <taxon>Agaricomycotina</taxon>
        <taxon>Agaricomycetes</taxon>
        <taxon>Agaricomycetidae</taxon>
        <taxon>Boletales</taxon>
        <taxon>Suillineae</taxon>
        <taxon>Suillaceae</taxon>
        <taxon>Suillus</taxon>
    </lineage>
</organism>
<name>A0A9P7E1I8_9AGAM</name>
<comment type="caution">
    <text evidence="1">The sequence shown here is derived from an EMBL/GenBank/DDBJ whole genome shotgun (WGS) entry which is preliminary data.</text>
</comment>
<reference evidence="1" key="1">
    <citation type="journal article" date="2020" name="New Phytol.">
        <title>Comparative genomics reveals dynamic genome evolution in host specialist ectomycorrhizal fungi.</title>
        <authorList>
            <person name="Lofgren L.A."/>
            <person name="Nguyen N.H."/>
            <person name="Vilgalys R."/>
            <person name="Ruytinx J."/>
            <person name="Liao H.L."/>
            <person name="Branco S."/>
            <person name="Kuo A."/>
            <person name="LaButti K."/>
            <person name="Lipzen A."/>
            <person name="Andreopoulos W."/>
            <person name="Pangilinan J."/>
            <person name="Riley R."/>
            <person name="Hundley H."/>
            <person name="Na H."/>
            <person name="Barry K."/>
            <person name="Grigoriev I.V."/>
            <person name="Stajich J.E."/>
            <person name="Kennedy P.G."/>
        </authorList>
    </citation>
    <scope>NUCLEOTIDE SEQUENCE</scope>
    <source>
        <strain evidence="1">MN1</strain>
    </source>
</reference>
<protein>
    <submittedName>
        <fullName evidence="1">Uncharacterized protein</fullName>
    </submittedName>
</protein>
<gene>
    <name evidence="1" type="ORF">BJ212DRAFT_1381404</name>
</gene>
<keyword evidence="2" id="KW-1185">Reference proteome</keyword>
<sequence>MYRSQLAFTKVIVSSDDIQSASTEVPINIGESTILTQQAEIYRFSDPKTDLLVPKKNIQCVGFIVKDGDAPKTTLVWRGVGHGQKLNVEFIPRLRGYIAADPYKEDGLIKRPVDSDRLFDEDLTALDKHTTWAITYDETAGVFSIDEEIKSGAQDL</sequence>
<dbReference type="AlphaFoldDB" id="A0A9P7E1I8"/>
<accession>A0A9P7E1I8</accession>
<dbReference type="GeneID" id="64630672"/>
<evidence type="ECO:0000313" key="2">
    <source>
        <dbReference type="Proteomes" id="UP000807769"/>
    </source>
</evidence>
<evidence type="ECO:0000313" key="1">
    <source>
        <dbReference type="EMBL" id="KAG1808909.1"/>
    </source>
</evidence>
<dbReference type="EMBL" id="JABBWG010000036">
    <property type="protein sequence ID" value="KAG1808909.1"/>
    <property type="molecule type" value="Genomic_DNA"/>
</dbReference>
<dbReference type="RefSeq" id="XP_041188901.1">
    <property type="nucleotide sequence ID" value="XM_041336655.1"/>
</dbReference>